<dbReference type="InterPro" id="IPR005532">
    <property type="entry name" value="SUMF_dom"/>
</dbReference>
<feature type="domain" description="PEGA" evidence="3">
    <location>
        <begin position="331"/>
        <end position="389"/>
    </location>
</feature>
<evidence type="ECO:0008006" key="6">
    <source>
        <dbReference type="Google" id="ProtNLM"/>
    </source>
</evidence>
<dbReference type="InterPro" id="IPR042095">
    <property type="entry name" value="SUMF_sf"/>
</dbReference>
<dbReference type="InterPro" id="IPR016187">
    <property type="entry name" value="CTDL_fold"/>
</dbReference>
<protein>
    <recommendedName>
        <fullName evidence="6">SUMF1/EgtB/PvdO family nonheme iron enzyme</fullName>
    </recommendedName>
</protein>
<accession>A0ABQ2WFW8</accession>
<evidence type="ECO:0000259" key="2">
    <source>
        <dbReference type="Pfam" id="PF03781"/>
    </source>
</evidence>
<dbReference type="Pfam" id="PF03781">
    <property type="entry name" value="FGE-sulfatase"/>
    <property type="match status" value="1"/>
</dbReference>
<dbReference type="PANTHER" id="PTHR23150:SF19">
    <property type="entry name" value="FORMYLGLYCINE-GENERATING ENZYME"/>
    <property type="match status" value="1"/>
</dbReference>
<evidence type="ECO:0000313" key="5">
    <source>
        <dbReference type="Proteomes" id="UP000634667"/>
    </source>
</evidence>
<dbReference type="InterPro" id="IPR051043">
    <property type="entry name" value="Sulfatase_Mod_Factor_Kinase"/>
</dbReference>
<feature type="transmembrane region" description="Helical" evidence="1">
    <location>
        <begin position="17"/>
        <end position="39"/>
    </location>
</feature>
<dbReference type="SUPFAM" id="SSF56436">
    <property type="entry name" value="C-type lectin-like"/>
    <property type="match status" value="1"/>
</dbReference>
<dbReference type="EMBL" id="BMYR01000001">
    <property type="protein sequence ID" value="GGW49691.1"/>
    <property type="molecule type" value="Genomic_DNA"/>
</dbReference>
<keyword evidence="5" id="KW-1185">Reference proteome</keyword>
<dbReference type="Proteomes" id="UP000634667">
    <property type="component" value="Unassembled WGS sequence"/>
</dbReference>
<evidence type="ECO:0000313" key="4">
    <source>
        <dbReference type="EMBL" id="GGW49691.1"/>
    </source>
</evidence>
<keyword evidence="1" id="KW-1133">Transmembrane helix</keyword>
<feature type="domain" description="PEGA" evidence="3">
    <location>
        <begin position="184"/>
        <end position="239"/>
    </location>
</feature>
<dbReference type="InterPro" id="IPR013229">
    <property type="entry name" value="PEGA"/>
</dbReference>
<evidence type="ECO:0000259" key="3">
    <source>
        <dbReference type="Pfam" id="PF08308"/>
    </source>
</evidence>
<name>A0ABQ2WFW8_9ALTE</name>
<dbReference type="RefSeq" id="WP_229796880.1">
    <property type="nucleotide sequence ID" value="NZ_BMYR01000001.1"/>
</dbReference>
<gene>
    <name evidence="4" type="ORF">GCM10008111_01800</name>
</gene>
<comment type="caution">
    <text evidence="4">The sequence shown here is derived from an EMBL/GenBank/DDBJ whole genome shotgun (WGS) entry which is preliminary data.</text>
</comment>
<feature type="domain" description="Sulfatase-modifying factor enzyme-like" evidence="2">
    <location>
        <begin position="466"/>
        <end position="662"/>
    </location>
</feature>
<dbReference type="Pfam" id="PF08308">
    <property type="entry name" value="PEGA"/>
    <property type="match status" value="2"/>
</dbReference>
<organism evidence="4 5">
    <name type="scientific">Alishewanella tabrizica</name>
    <dbReference type="NCBI Taxonomy" id="671278"/>
    <lineage>
        <taxon>Bacteria</taxon>
        <taxon>Pseudomonadati</taxon>
        <taxon>Pseudomonadota</taxon>
        <taxon>Gammaproteobacteria</taxon>
        <taxon>Alteromonadales</taxon>
        <taxon>Alteromonadaceae</taxon>
        <taxon>Alishewanella</taxon>
    </lineage>
</organism>
<proteinExistence type="predicted"/>
<dbReference type="Gene3D" id="3.90.1580.10">
    <property type="entry name" value="paralog of FGE (formylglycine-generating enzyme)"/>
    <property type="match status" value="1"/>
</dbReference>
<keyword evidence="1" id="KW-0472">Membrane</keyword>
<dbReference type="PANTHER" id="PTHR23150">
    <property type="entry name" value="SULFATASE MODIFYING FACTOR 1, 2"/>
    <property type="match status" value="1"/>
</dbReference>
<sequence>MNRIDEAIYAEQRKRKWVVLGSASVLSIVLCGYLAWLFLLKGFTVQVLPAEAATSQQFSVEQGAGFFIDNTFYLLGAEAQIRISAHKYAAKTLTVVATQDSQISVTLDPMPASVDFVTAPTLDDINWHVNGQLIAQAARFQAPFAPGRYEITAEHPFYQPNSVSVSLLAGDAIQQTLSLTPVAGQLQLSSRPSGALISVNGASVGQTPLTLSQSGGAYAVTITLAGYEPVTETITLSYQQPLQQRDYFLRPEQATLQLQLSPSDGILLVNGQPVTPTTQQTVRVEAGKAHTLRYEKAGYLSQSQRVQLNAGQQQTLTFALTAEFGEVQFSSNEVAEVWINGQRQGQTPITLSLPSIAQQVEFRKAGYRTVQRTVTPSARQAQRVRAELKTEFAARRAEGQALFSASIGIQFIAVQPKPFTMGSPPNETDRGRNEHAIPVSFSRNILVSAHEITEAQYAAFQGGSSASTLPVTQVSWLDAVKFCNWLSEQEGLEPFYTVQGNRVNGIRANSTGYRLLTEAEWEFIAKHNRRAARTTYVWGNEERLRTQQGNFADSALQGQQPFFFRDYQDGFAGKAPVGSFKAERAGFFDLDGNVREWVHDSYTLSVPNTTDVQQDYVGPAQNGQSHVVKGASFKSGRLKELRASIRAEGNAPADDIGFRIARYE</sequence>
<evidence type="ECO:0000256" key="1">
    <source>
        <dbReference type="SAM" id="Phobius"/>
    </source>
</evidence>
<reference evidence="5" key="1">
    <citation type="journal article" date="2019" name="Int. J. Syst. Evol. Microbiol.">
        <title>The Global Catalogue of Microorganisms (GCM) 10K type strain sequencing project: providing services to taxonomists for standard genome sequencing and annotation.</title>
        <authorList>
            <consortium name="The Broad Institute Genomics Platform"/>
            <consortium name="The Broad Institute Genome Sequencing Center for Infectious Disease"/>
            <person name="Wu L."/>
            <person name="Ma J."/>
        </authorList>
    </citation>
    <scope>NUCLEOTIDE SEQUENCE [LARGE SCALE GENOMIC DNA]</scope>
    <source>
        <strain evidence="5">KCTC 23723</strain>
    </source>
</reference>
<keyword evidence="1" id="KW-0812">Transmembrane</keyword>